<evidence type="ECO:0000313" key="3">
    <source>
        <dbReference type="EMBL" id="PZF74934.1"/>
    </source>
</evidence>
<accession>A0A2W2B3Q1</accession>
<dbReference type="PANTHER" id="PTHR13887:SF55">
    <property type="entry name" value="SLR0313 PROTEIN"/>
    <property type="match status" value="1"/>
</dbReference>
<dbReference type="Proteomes" id="UP000248745">
    <property type="component" value="Unassembled WGS sequence"/>
</dbReference>
<reference evidence="3 4" key="1">
    <citation type="submission" date="2018-06" db="EMBL/GenBank/DDBJ databases">
        <title>Mucibacter soli gen. nov., sp. nov., a new member of the family Chitinophagaceae producing mucin.</title>
        <authorList>
            <person name="Kim M.-K."/>
            <person name="Park S."/>
            <person name="Kim T.-S."/>
            <person name="Joung Y."/>
            <person name="Han J.-H."/>
            <person name="Kim S.B."/>
        </authorList>
    </citation>
    <scope>NUCLEOTIDE SEQUENCE [LARGE SCALE GENOMIC DNA]</scope>
    <source>
        <strain evidence="3 4">R1-15</strain>
    </source>
</reference>
<feature type="domain" description="Thioredoxin" evidence="2">
    <location>
        <begin position="1"/>
        <end position="173"/>
    </location>
</feature>
<dbReference type="PROSITE" id="PS51352">
    <property type="entry name" value="THIOREDOXIN_2"/>
    <property type="match status" value="1"/>
</dbReference>
<dbReference type="OrthoDB" id="117402at2"/>
<proteinExistence type="inferred from homology"/>
<evidence type="ECO:0000256" key="1">
    <source>
        <dbReference type="ARBA" id="ARBA00005791"/>
    </source>
</evidence>
<dbReference type="Pfam" id="PF13462">
    <property type="entry name" value="Thioredoxin_4"/>
    <property type="match status" value="1"/>
</dbReference>
<name>A0A2W2B3Q1_9BACT</name>
<dbReference type="AlphaFoldDB" id="A0A2W2B3Q1"/>
<dbReference type="RefSeq" id="WP_110997140.1">
    <property type="nucleotide sequence ID" value="NZ_QKTW01000002.1"/>
</dbReference>
<dbReference type="SUPFAM" id="SSF52833">
    <property type="entry name" value="Thioredoxin-like"/>
    <property type="match status" value="1"/>
</dbReference>
<dbReference type="EMBL" id="QKTW01000002">
    <property type="protein sequence ID" value="PZF74934.1"/>
    <property type="molecule type" value="Genomic_DNA"/>
</dbReference>
<protein>
    <submittedName>
        <fullName evidence="3">DsbA family protein</fullName>
    </submittedName>
</protein>
<keyword evidence="4" id="KW-1185">Reference proteome</keyword>
<gene>
    <name evidence="3" type="ORF">DN068_01685</name>
</gene>
<dbReference type="PANTHER" id="PTHR13887">
    <property type="entry name" value="GLUTATHIONE S-TRANSFERASE KAPPA"/>
    <property type="match status" value="1"/>
</dbReference>
<comment type="caution">
    <text evidence="3">The sequence shown here is derived from an EMBL/GenBank/DDBJ whole genome shotgun (WGS) entry which is preliminary data.</text>
</comment>
<evidence type="ECO:0000259" key="2">
    <source>
        <dbReference type="PROSITE" id="PS51352"/>
    </source>
</evidence>
<evidence type="ECO:0000313" key="4">
    <source>
        <dbReference type="Proteomes" id="UP000248745"/>
    </source>
</evidence>
<dbReference type="InterPro" id="IPR013766">
    <property type="entry name" value="Thioredoxin_domain"/>
</dbReference>
<dbReference type="InterPro" id="IPR012336">
    <property type="entry name" value="Thioredoxin-like_fold"/>
</dbReference>
<sequence length="175" mass="19818">MSLRPPVSADDHSSGKNDAPIELVEYGDYECPHCGRAYPILQKLQHKMGDDLRFIFRNFPLAEMHPHAIMAATAAEAAALQGKFWEMHDIIFEHQQELSGHALIDFAEQLKLDVNKFANDIRSQALADKVEEDFESGMRSGVNGTPTFFINGVKYEGSWEDEDLYEYLQAVLKDI</sequence>
<organism evidence="3 4">
    <name type="scientific">Taibaiella soli</name>
    <dbReference type="NCBI Taxonomy" id="1649169"/>
    <lineage>
        <taxon>Bacteria</taxon>
        <taxon>Pseudomonadati</taxon>
        <taxon>Bacteroidota</taxon>
        <taxon>Chitinophagia</taxon>
        <taxon>Chitinophagales</taxon>
        <taxon>Chitinophagaceae</taxon>
        <taxon>Taibaiella</taxon>
    </lineage>
</organism>
<dbReference type="Gene3D" id="3.40.30.10">
    <property type="entry name" value="Glutaredoxin"/>
    <property type="match status" value="1"/>
</dbReference>
<dbReference type="InterPro" id="IPR036249">
    <property type="entry name" value="Thioredoxin-like_sf"/>
</dbReference>
<comment type="similarity">
    <text evidence="1">Belongs to the thioredoxin family. DsbA subfamily.</text>
</comment>